<evidence type="ECO:0000313" key="2">
    <source>
        <dbReference type="EMBL" id="HAI2713325.1"/>
    </source>
</evidence>
<dbReference type="InterPro" id="IPR029035">
    <property type="entry name" value="DHS-like_NAD/FAD-binding_dom"/>
</dbReference>
<sequence length="407" mass="45786">MKKQDESPKADKSNLDKSESEPPKANSMADAMAIAAEVATTATSVQTSTFAIIADFLRSGGIEKLTSNAIKNLEIKVKGHSQATRTTVLRNLKTSFKEENLVLVLGAGISLDYSIPTWSELLKRLLARALDDKNENQKMVSVLFNEVFGPNALIAARYLKLHFDGINTPLEKEIQHVLYEYYQEEESSTLKAIKKLCISAGKSPGLDSVITYNYDDILEQTLTRADVGIKYKVISKTGQHAKNDELPIYHVHGYLPLQGKVELDDTLVLSDESYHRQYMDLYHWSNMVQLNKFKDGNCLFVGHSFTDPNLRRLMDTAKKLRGNDSKPHYLIKCRHSKEDVIANIQRIVSDSRNGFDNKLNINEDAIATSLLQTVHTFEEIDANSFGVNVIWIDSYDEIAPILNDLTQ</sequence>
<dbReference type="RefSeq" id="WP_050491431.1">
    <property type="nucleotide sequence ID" value="NZ_AP025551.1"/>
</dbReference>
<comment type="caution">
    <text evidence="2">The sequence shown here is derived from an EMBL/GenBank/DDBJ whole genome shotgun (WGS) entry which is preliminary data.</text>
</comment>
<feature type="region of interest" description="Disordered" evidence="1">
    <location>
        <begin position="1"/>
        <end position="28"/>
    </location>
</feature>
<name>A0A793CI27_ECOLX</name>
<organism evidence="2">
    <name type="scientific">Escherichia coli</name>
    <dbReference type="NCBI Taxonomy" id="562"/>
    <lineage>
        <taxon>Bacteria</taxon>
        <taxon>Pseudomonadati</taxon>
        <taxon>Pseudomonadota</taxon>
        <taxon>Gammaproteobacteria</taxon>
        <taxon>Enterobacterales</taxon>
        <taxon>Enterobacteriaceae</taxon>
        <taxon>Escherichia</taxon>
    </lineage>
</organism>
<reference evidence="2" key="2">
    <citation type="submission" date="2020-03" db="EMBL/GenBank/DDBJ databases">
        <authorList>
            <consortium name="NCBI Pathogen Detection Project"/>
        </authorList>
    </citation>
    <scope>NUCLEOTIDE SEQUENCE</scope>
    <source>
        <strain evidence="2">2015EL-1673a</strain>
    </source>
</reference>
<reference evidence="2" key="1">
    <citation type="journal article" date="2018" name="Genome Biol.">
        <title>SKESA: strategic k-mer extension for scrupulous assemblies.</title>
        <authorList>
            <person name="Souvorov A."/>
            <person name="Agarwala R."/>
            <person name="Lipman D.J."/>
        </authorList>
    </citation>
    <scope>NUCLEOTIDE SEQUENCE</scope>
    <source>
        <strain evidence="2">2015EL-1673a</strain>
    </source>
</reference>
<accession>A0A793CI27</accession>
<evidence type="ECO:0000256" key="1">
    <source>
        <dbReference type="SAM" id="MobiDB-lite"/>
    </source>
</evidence>
<feature type="compositionally biased region" description="Basic and acidic residues" evidence="1">
    <location>
        <begin position="1"/>
        <end position="22"/>
    </location>
</feature>
<dbReference type="SUPFAM" id="SSF52467">
    <property type="entry name" value="DHS-like NAD/FAD-binding domain"/>
    <property type="match status" value="1"/>
</dbReference>
<proteinExistence type="predicted"/>
<protein>
    <submittedName>
        <fullName evidence="2">SIR2 family protein</fullName>
    </submittedName>
</protein>
<dbReference type="Pfam" id="PF13289">
    <property type="entry name" value="SIR2_2"/>
    <property type="match status" value="1"/>
</dbReference>
<dbReference type="AlphaFoldDB" id="A0A793CI27"/>
<gene>
    <name evidence="2" type="ORF">HJK60_001603</name>
</gene>
<dbReference type="EMBL" id="DABDWQ010000005">
    <property type="protein sequence ID" value="HAI2713325.1"/>
    <property type="molecule type" value="Genomic_DNA"/>
</dbReference>